<dbReference type="InterPro" id="IPR043519">
    <property type="entry name" value="NT_sf"/>
</dbReference>
<proteinExistence type="inferred from homology"/>
<dbReference type="GO" id="GO:0000049">
    <property type="term" value="F:tRNA binding"/>
    <property type="evidence" value="ECO:0007669"/>
    <property type="project" value="UniProtKB-UniRule"/>
</dbReference>
<feature type="binding site" evidence="11">
    <location>
        <position position="117"/>
    </location>
    <ligand>
        <name>ATP</name>
        <dbReference type="ChEBI" id="CHEBI:30616"/>
    </ligand>
</feature>
<feature type="binding site" evidence="11">
    <location>
        <position position="169"/>
    </location>
    <ligand>
        <name>ATP</name>
        <dbReference type="ChEBI" id="CHEBI:30616"/>
    </ligand>
</feature>
<feature type="binding site" evidence="11">
    <location>
        <position position="36"/>
    </location>
    <ligand>
        <name>ATP</name>
        <dbReference type="ChEBI" id="CHEBI:30616"/>
    </ligand>
</feature>
<protein>
    <recommendedName>
        <fullName evidence="11">CCA-adding enzyme</fullName>
        <ecNumber evidence="11">2.7.7.72</ecNumber>
    </recommendedName>
    <alternativeName>
        <fullName evidence="11">CCA tRNA nucleotidyltransferase</fullName>
    </alternativeName>
    <alternativeName>
        <fullName evidence="11">tRNA CCA-pyrophosphorylase</fullName>
    </alternativeName>
    <alternativeName>
        <fullName evidence="11">tRNA adenylyl-/cytidylyl- transferase</fullName>
    </alternativeName>
    <alternativeName>
        <fullName evidence="11">tRNA nucleotidyltransferase</fullName>
    </alternativeName>
    <alternativeName>
        <fullName evidence="11">tRNA-NT</fullName>
    </alternativeName>
</protein>
<feature type="binding site" evidence="11">
    <location>
        <position position="163"/>
    </location>
    <ligand>
        <name>ATP</name>
        <dbReference type="ChEBI" id="CHEBI:30616"/>
    </ligand>
</feature>
<evidence type="ECO:0000256" key="2">
    <source>
        <dbReference type="ARBA" id="ARBA00022679"/>
    </source>
</evidence>
<feature type="binding site" evidence="11">
    <location>
        <position position="160"/>
    </location>
    <ligand>
        <name>CTP</name>
        <dbReference type="ChEBI" id="CHEBI:37563"/>
    </ligand>
</feature>
<feature type="domain" description="Poly A polymerase head" evidence="12">
    <location>
        <begin position="28"/>
        <end position="147"/>
    </location>
</feature>
<evidence type="ECO:0000256" key="10">
    <source>
        <dbReference type="ARBA" id="ARBA00022884"/>
    </source>
</evidence>
<keyword evidence="9 11" id="KW-0460">Magnesium</keyword>
<keyword evidence="8 11" id="KW-0067">ATP-binding</keyword>
<dbReference type="EMBL" id="NGJS01000005">
    <property type="protein sequence ID" value="RST99318.1"/>
    <property type="molecule type" value="Genomic_DNA"/>
</dbReference>
<feature type="binding site" evidence="11">
    <location>
        <position position="163"/>
    </location>
    <ligand>
        <name>CTP</name>
        <dbReference type="ChEBI" id="CHEBI:37563"/>
    </ligand>
</feature>
<comment type="subunit">
    <text evidence="11">Homodimer.</text>
</comment>
<dbReference type="Gene3D" id="1.20.58.560">
    <property type="match status" value="1"/>
</dbReference>
<evidence type="ECO:0000259" key="12">
    <source>
        <dbReference type="Pfam" id="PF01743"/>
    </source>
</evidence>
<dbReference type="GO" id="GO:0001680">
    <property type="term" value="P:tRNA 3'-terminal CCA addition"/>
    <property type="evidence" value="ECO:0007669"/>
    <property type="project" value="UniProtKB-UniRule"/>
</dbReference>
<dbReference type="PANTHER" id="PTHR46173">
    <property type="entry name" value="CCA TRNA NUCLEOTIDYLTRANSFERASE 1, MITOCHONDRIAL"/>
    <property type="match status" value="1"/>
</dbReference>
<keyword evidence="2 11" id="KW-0808">Transferase</keyword>
<evidence type="ECO:0000256" key="8">
    <source>
        <dbReference type="ARBA" id="ARBA00022840"/>
    </source>
</evidence>
<keyword evidence="5 11" id="KW-0479">Metal-binding</keyword>
<comment type="catalytic activity">
    <reaction evidence="11">
        <text>a tRNA with a 3' CCA end + 2 CTP + ATP = a tRNA with a 3' CCACCA end + 3 diphosphate</text>
        <dbReference type="Rhea" id="RHEA:76235"/>
        <dbReference type="Rhea" id="RHEA-COMP:10468"/>
        <dbReference type="Rhea" id="RHEA-COMP:18655"/>
        <dbReference type="ChEBI" id="CHEBI:30616"/>
        <dbReference type="ChEBI" id="CHEBI:33019"/>
        <dbReference type="ChEBI" id="CHEBI:37563"/>
        <dbReference type="ChEBI" id="CHEBI:83071"/>
        <dbReference type="ChEBI" id="CHEBI:195187"/>
    </reaction>
</comment>
<dbReference type="Gene3D" id="1.10.110.30">
    <property type="match status" value="1"/>
</dbReference>
<keyword evidence="7 11" id="KW-0692">RNA repair</keyword>
<dbReference type="Pfam" id="PF12627">
    <property type="entry name" value="PolyA_pol_RNAbd"/>
    <property type="match status" value="1"/>
</dbReference>
<dbReference type="GO" id="GO:0005524">
    <property type="term" value="F:ATP binding"/>
    <property type="evidence" value="ECO:0007669"/>
    <property type="project" value="UniProtKB-UniRule"/>
</dbReference>
<evidence type="ECO:0000256" key="11">
    <source>
        <dbReference type="HAMAP-Rule" id="MF_01263"/>
    </source>
</evidence>
<comment type="miscellaneous">
    <text evidence="11">A single active site specifically recognizes both ATP and CTP and is responsible for their addition.</text>
</comment>
<comment type="similarity">
    <text evidence="11">Belongs to the tRNA nucleotidyltransferase/poly(A) polymerase family. Bacterial CCA-adding enzyme type 3 subfamily.</text>
</comment>
<feature type="binding site" evidence="11">
    <location>
        <position position="36"/>
    </location>
    <ligand>
        <name>CTP</name>
        <dbReference type="ChEBI" id="CHEBI:37563"/>
    </ligand>
</feature>
<dbReference type="InterPro" id="IPR032810">
    <property type="entry name" value="CCA-adding_enz_C"/>
</dbReference>
<dbReference type="GO" id="GO:0004810">
    <property type="term" value="F:CCA tRNA nucleotidyltransferase activity"/>
    <property type="evidence" value="ECO:0007669"/>
    <property type="project" value="UniProtKB-UniRule"/>
</dbReference>
<reference evidence="15 16" key="1">
    <citation type="submission" date="2017-05" db="EMBL/GenBank/DDBJ databases">
        <title>Vagococcus spp. assemblies.</title>
        <authorList>
            <person name="Gulvik C.A."/>
        </authorList>
    </citation>
    <scope>NUCLEOTIDE SEQUENCE [LARGE SCALE GENOMIC DNA]</scope>
    <source>
        <strain evidence="15 16">SS1995</strain>
    </source>
</reference>
<dbReference type="InterPro" id="IPR023068">
    <property type="entry name" value="CCA-adding_enz_firmicutes"/>
</dbReference>
<dbReference type="GO" id="GO:0042245">
    <property type="term" value="P:RNA repair"/>
    <property type="evidence" value="ECO:0007669"/>
    <property type="project" value="UniProtKB-KW"/>
</dbReference>
<evidence type="ECO:0000256" key="5">
    <source>
        <dbReference type="ARBA" id="ARBA00022723"/>
    </source>
</evidence>
<dbReference type="Gene3D" id="3.30.460.10">
    <property type="entry name" value="Beta Polymerase, domain 2"/>
    <property type="match status" value="1"/>
</dbReference>
<dbReference type="Pfam" id="PF01743">
    <property type="entry name" value="PolyA_pol"/>
    <property type="match status" value="1"/>
</dbReference>
<dbReference type="PANTHER" id="PTHR46173:SF1">
    <property type="entry name" value="CCA TRNA NUCLEOTIDYLTRANSFERASE 1, MITOCHONDRIAL"/>
    <property type="match status" value="1"/>
</dbReference>
<comment type="function">
    <text evidence="11">Catalyzes the addition and repair of the essential 3'-terminal CCA sequence in tRNAs without using a nucleic acid template. Adds these three nucleotides in the order of C, C, and A to the tRNA nucleotide-73, using CTP and ATP as substrates and producing inorganic pyrophosphate. tRNA 3'-terminal CCA addition is required both for tRNA processing and repair. Also involved in tRNA surveillance by mediating tandem CCA addition to generate a CCACCA at the 3' terminus of unstable tRNAs. While stable tRNAs receive only 3'-terminal CCA, unstable tRNAs are marked with CCACCA and rapidly degraded.</text>
</comment>
<evidence type="ECO:0000256" key="9">
    <source>
        <dbReference type="ARBA" id="ARBA00022842"/>
    </source>
</evidence>
<evidence type="ECO:0000313" key="15">
    <source>
        <dbReference type="EMBL" id="RST99318.1"/>
    </source>
</evidence>
<dbReference type="EC" id="2.7.7.72" evidence="11"/>
<feature type="binding site" evidence="11">
    <location>
        <position position="117"/>
    </location>
    <ligand>
        <name>CTP</name>
        <dbReference type="ChEBI" id="CHEBI:37563"/>
    </ligand>
</feature>
<feature type="binding site" evidence="11">
    <location>
        <position position="33"/>
    </location>
    <ligand>
        <name>ATP</name>
        <dbReference type="ChEBI" id="CHEBI:30616"/>
    </ligand>
</feature>
<dbReference type="SUPFAM" id="SSF81891">
    <property type="entry name" value="Poly A polymerase C-terminal region-like"/>
    <property type="match status" value="1"/>
</dbReference>
<dbReference type="OrthoDB" id="9805698at2"/>
<evidence type="ECO:0000256" key="3">
    <source>
        <dbReference type="ARBA" id="ARBA00022694"/>
    </source>
</evidence>
<gene>
    <name evidence="11" type="primary">cca</name>
    <name evidence="15" type="ORF">CBF37_04945</name>
</gene>
<organism evidence="15 16">
    <name type="scientific">Vagococcus vulneris</name>
    <dbReference type="NCBI Taxonomy" id="1977869"/>
    <lineage>
        <taxon>Bacteria</taxon>
        <taxon>Bacillati</taxon>
        <taxon>Bacillota</taxon>
        <taxon>Bacilli</taxon>
        <taxon>Lactobacillales</taxon>
        <taxon>Enterococcaceae</taxon>
        <taxon>Vagococcus</taxon>
    </lineage>
</organism>
<evidence type="ECO:0000259" key="13">
    <source>
        <dbReference type="Pfam" id="PF12627"/>
    </source>
</evidence>
<dbReference type="NCBIfam" id="NF009814">
    <property type="entry name" value="PRK13299.1"/>
    <property type="match status" value="1"/>
</dbReference>
<feature type="binding site" evidence="11">
    <location>
        <position position="46"/>
    </location>
    <ligand>
        <name>Mg(2+)</name>
        <dbReference type="ChEBI" id="CHEBI:18420"/>
    </ligand>
</feature>
<dbReference type="CDD" id="cd05398">
    <property type="entry name" value="NT_ClassII-CCAase"/>
    <property type="match status" value="1"/>
</dbReference>
<keyword evidence="10 11" id="KW-0694">RNA-binding</keyword>
<feature type="binding site" evidence="11">
    <location>
        <position position="166"/>
    </location>
    <ligand>
        <name>ATP</name>
        <dbReference type="ChEBI" id="CHEBI:30616"/>
    </ligand>
</feature>
<dbReference type="SUPFAM" id="SSF81301">
    <property type="entry name" value="Nucleotidyltransferase"/>
    <property type="match status" value="1"/>
</dbReference>
<keyword evidence="6 11" id="KW-0547">Nucleotide-binding</keyword>
<dbReference type="InterPro" id="IPR002646">
    <property type="entry name" value="PolA_pol_head_dom"/>
</dbReference>
<dbReference type="Pfam" id="PF13735">
    <property type="entry name" value="tRNA_NucTran2_2"/>
    <property type="match status" value="1"/>
</dbReference>
<dbReference type="InterPro" id="IPR050264">
    <property type="entry name" value="Bact_CCA-adding_enz_type3_sf"/>
</dbReference>
<comment type="cofactor">
    <cofactor evidence="1 11">
        <name>Mg(2+)</name>
        <dbReference type="ChEBI" id="CHEBI:18420"/>
    </cofactor>
</comment>
<feature type="binding site" evidence="11">
    <location>
        <position position="48"/>
    </location>
    <ligand>
        <name>Mg(2+)</name>
        <dbReference type="ChEBI" id="CHEBI:18420"/>
    </ligand>
</feature>
<dbReference type="InterPro" id="IPR032828">
    <property type="entry name" value="PolyA_RNA-bd"/>
</dbReference>
<feature type="domain" description="tRNA nucleotidyltransferase/poly(A) polymerase RNA and SrmB- binding" evidence="13">
    <location>
        <begin position="175"/>
        <end position="225"/>
    </location>
</feature>
<keyword evidence="4 11" id="KW-0548">Nucleotidyltransferase</keyword>
<name>A0A429ZZ80_9ENTE</name>
<keyword evidence="16" id="KW-1185">Reference proteome</keyword>
<accession>A0A429ZZ80</accession>
<feature type="binding site" evidence="11">
    <location>
        <position position="33"/>
    </location>
    <ligand>
        <name>CTP</name>
        <dbReference type="ChEBI" id="CHEBI:37563"/>
    </ligand>
</feature>
<evidence type="ECO:0000256" key="6">
    <source>
        <dbReference type="ARBA" id="ARBA00022741"/>
    </source>
</evidence>
<evidence type="ECO:0000256" key="7">
    <source>
        <dbReference type="ARBA" id="ARBA00022800"/>
    </source>
</evidence>
<evidence type="ECO:0000313" key="16">
    <source>
        <dbReference type="Proteomes" id="UP000287857"/>
    </source>
</evidence>
<dbReference type="Gene3D" id="1.10.246.80">
    <property type="match status" value="1"/>
</dbReference>
<dbReference type="Proteomes" id="UP000287857">
    <property type="component" value="Unassembled WGS sequence"/>
</dbReference>
<sequence>MIEKNDFPEEFKAAAPIIQKIKDAGYEAYFVGGSVRDIILGQKIHDVDIATSAYPQEIKAIFNRTIDVGIEHGTVLVLWQDNQYEVTTFRTESTYQDFRRPDKVTFVRSLIEDLKRRDFTMNALAMTETGEIIDLFNGIEAIEKKQIKAVGNPHERFSEDALRMMRGLRFASQLGFIIEEETFAAIVENSYLLEKISIERICIEWVKLMLGRDAATGVGLFIASGCNNFCPGMSEQLFGLNLFQNRIHRQIKTEELAWALLMDSLNVANTAKWMKSWKLPNKLIQSVSSAMLFIKKRRECKSWSVKALYQAGFETVTLVEQLLEYTGESGDCSKYQYAYQDLPIHSLQDLAISGNDLLIEFDLKPGKWLGDILSKLADAVLFNQLPNEKKCLLNHCKEELLKNV</sequence>
<dbReference type="GO" id="GO:0160016">
    <property type="term" value="F:CCACCA tRNA nucleotidyltransferase activity"/>
    <property type="evidence" value="ECO:0007669"/>
    <property type="project" value="RHEA"/>
</dbReference>
<feature type="binding site" evidence="11">
    <location>
        <position position="166"/>
    </location>
    <ligand>
        <name>CTP</name>
        <dbReference type="ChEBI" id="CHEBI:37563"/>
    </ligand>
</feature>
<dbReference type="AlphaFoldDB" id="A0A429ZZ80"/>
<comment type="caution">
    <text evidence="15">The sequence shown here is derived from an EMBL/GenBank/DDBJ whole genome shotgun (WGS) entry which is preliminary data.</text>
</comment>
<feature type="domain" description="CCA-adding enzyme C-terminal" evidence="14">
    <location>
        <begin position="250"/>
        <end position="394"/>
    </location>
</feature>
<feature type="binding site" evidence="11">
    <location>
        <position position="160"/>
    </location>
    <ligand>
        <name>ATP</name>
        <dbReference type="ChEBI" id="CHEBI:30616"/>
    </ligand>
</feature>
<evidence type="ECO:0000259" key="14">
    <source>
        <dbReference type="Pfam" id="PF13735"/>
    </source>
</evidence>
<evidence type="ECO:0000256" key="1">
    <source>
        <dbReference type="ARBA" id="ARBA00001946"/>
    </source>
</evidence>
<comment type="catalytic activity">
    <reaction evidence="11">
        <text>a tRNA precursor + 2 CTP + ATP = a tRNA with a 3' CCA end + 3 diphosphate</text>
        <dbReference type="Rhea" id="RHEA:14433"/>
        <dbReference type="Rhea" id="RHEA-COMP:10465"/>
        <dbReference type="Rhea" id="RHEA-COMP:10468"/>
        <dbReference type="ChEBI" id="CHEBI:30616"/>
        <dbReference type="ChEBI" id="CHEBI:33019"/>
        <dbReference type="ChEBI" id="CHEBI:37563"/>
        <dbReference type="ChEBI" id="CHEBI:74896"/>
        <dbReference type="ChEBI" id="CHEBI:83071"/>
        <dbReference type="EC" id="2.7.7.72"/>
    </reaction>
</comment>
<dbReference type="GO" id="GO:0000287">
    <property type="term" value="F:magnesium ion binding"/>
    <property type="evidence" value="ECO:0007669"/>
    <property type="project" value="UniProtKB-UniRule"/>
</dbReference>
<evidence type="ECO:0000256" key="4">
    <source>
        <dbReference type="ARBA" id="ARBA00022695"/>
    </source>
</evidence>
<feature type="binding site" evidence="11">
    <location>
        <position position="169"/>
    </location>
    <ligand>
        <name>CTP</name>
        <dbReference type="ChEBI" id="CHEBI:37563"/>
    </ligand>
</feature>
<dbReference type="HAMAP" id="MF_01263">
    <property type="entry name" value="CCA_bact_type3"/>
    <property type="match status" value="1"/>
</dbReference>
<keyword evidence="3 11" id="KW-0819">tRNA processing</keyword>